<name>A0AC35GQ38_9BILA</name>
<sequence length="144" mass="16184">MALIDCIVGMSAEQYYATSNYQAKHSKVPFILFCSLSASSLAYLIIGTIAVQYKSVRDIFVMGEDEAAVFLDQHLKGSNNYIDSRSVIVFRSDIPVKEFAVGFTLFVSFVFCRYIIAIAFLIMKATRTQVLNNNQVVSLLFAFY</sequence>
<proteinExistence type="predicted"/>
<reference evidence="2" key="1">
    <citation type="submission" date="2022-11" db="UniProtKB">
        <authorList>
            <consortium name="WormBaseParasite"/>
        </authorList>
    </citation>
    <scope>IDENTIFICATION</scope>
</reference>
<dbReference type="Proteomes" id="UP000887580">
    <property type="component" value="Unplaced"/>
</dbReference>
<organism evidence="1 2">
    <name type="scientific">Panagrolaimus sp. PS1159</name>
    <dbReference type="NCBI Taxonomy" id="55785"/>
    <lineage>
        <taxon>Eukaryota</taxon>
        <taxon>Metazoa</taxon>
        <taxon>Ecdysozoa</taxon>
        <taxon>Nematoda</taxon>
        <taxon>Chromadorea</taxon>
        <taxon>Rhabditida</taxon>
        <taxon>Tylenchina</taxon>
        <taxon>Panagrolaimomorpha</taxon>
        <taxon>Panagrolaimoidea</taxon>
        <taxon>Panagrolaimidae</taxon>
        <taxon>Panagrolaimus</taxon>
    </lineage>
</organism>
<protein>
    <submittedName>
        <fullName evidence="2">Uncharacterized protein</fullName>
    </submittedName>
</protein>
<dbReference type="WBParaSite" id="PS1159_v2.g7204.t1">
    <property type="protein sequence ID" value="PS1159_v2.g7204.t1"/>
    <property type="gene ID" value="PS1159_v2.g7204"/>
</dbReference>
<accession>A0AC35GQ38</accession>
<evidence type="ECO:0000313" key="2">
    <source>
        <dbReference type="WBParaSite" id="PS1159_v2.g7204.t1"/>
    </source>
</evidence>
<evidence type="ECO:0000313" key="1">
    <source>
        <dbReference type="Proteomes" id="UP000887580"/>
    </source>
</evidence>